<evidence type="ECO:0000313" key="15">
    <source>
        <dbReference type="Proteomes" id="UP000025241"/>
    </source>
</evidence>
<comment type="pathway">
    <text evidence="3">Lipid metabolism; fatty acid beta-oxidation.</text>
</comment>
<dbReference type="Proteomes" id="UP000025241">
    <property type="component" value="Chromosome I"/>
</dbReference>
<dbReference type="InterPro" id="IPR020845">
    <property type="entry name" value="AMP-binding_CS"/>
</dbReference>
<evidence type="ECO:0000256" key="2">
    <source>
        <dbReference type="ARBA" id="ARBA00004170"/>
    </source>
</evidence>
<dbReference type="RefSeq" id="WP_043248032.1">
    <property type="nucleotide sequence ID" value="NZ_HG322950.1"/>
</dbReference>
<dbReference type="STRING" id="1301098.PKB_0045"/>
<dbReference type="eggNOG" id="COG0318">
    <property type="taxonomic scope" value="Bacteria"/>
</dbReference>
<keyword evidence="5" id="KW-0547">Nucleotide-binding</keyword>
<evidence type="ECO:0000256" key="10">
    <source>
        <dbReference type="ARBA" id="ARBA00039545"/>
    </source>
</evidence>
<evidence type="ECO:0000256" key="9">
    <source>
        <dbReference type="ARBA" id="ARBA00026121"/>
    </source>
</evidence>
<comment type="subcellular location">
    <subcellularLocation>
        <location evidence="2">Membrane</location>
        <topology evidence="2">Peripheral membrane protein</topology>
    </subcellularLocation>
</comment>
<comment type="cofactor">
    <cofactor evidence="1">
        <name>Mg(2+)</name>
        <dbReference type="ChEBI" id="CHEBI:18420"/>
    </cofactor>
</comment>
<evidence type="ECO:0000256" key="4">
    <source>
        <dbReference type="ARBA" id="ARBA00022598"/>
    </source>
</evidence>
<dbReference type="GO" id="GO:0004467">
    <property type="term" value="F:long-chain fatty acid-CoA ligase activity"/>
    <property type="evidence" value="ECO:0007669"/>
    <property type="project" value="UniProtKB-EC"/>
</dbReference>
<keyword evidence="4 14" id="KW-0436">Ligase</keyword>
<dbReference type="InterPro" id="IPR000873">
    <property type="entry name" value="AMP-dep_synth/lig_dom"/>
</dbReference>
<dbReference type="Pfam" id="PF00501">
    <property type="entry name" value="AMP-binding"/>
    <property type="match status" value="1"/>
</dbReference>
<accession>A0A024HA18</accession>
<dbReference type="PROSITE" id="PS00455">
    <property type="entry name" value="AMP_BINDING"/>
    <property type="match status" value="1"/>
</dbReference>
<evidence type="ECO:0000256" key="3">
    <source>
        <dbReference type="ARBA" id="ARBA00005005"/>
    </source>
</evidence>
<dbReference type="GO" id="GO:0016020">
    <property type="term" value="C:membrane"/>
    <property type="evidence" value="ECO:0007669"/>
    <property type="project" value="UniProtKB-SubCell"/>
</dbReference>
<keyword evidence="7" id="KW-0460">Magnesium</keyword>
<keyword evidence="6" id="KW-0067">ATP-binding</keyword>
<dbReference type="OrthoDB" id="9803968at2"/>
<dbReference type="HOGENOM" id="CLU_000022_59_9_6"/>
<reference evidence="14 15" key="1">
    <citation type="submission" date="2013-03" db="EMBL/GenBank/DDBJ databases">
        <authorList>
            <person name="Linke B."/>
        </authorList>
    </citation>
    <scope>NUCLEOTIDE SEQUENCE [LARGE SCALE GENOMIC DNA]</scope>
    <source>
        <strain evidence="14 15">B13</strain>
    </source>
</reference>
<dbReference type="Gene3D" id="3.40.50.12780">
    <property type="entry name" value="N-terminal domain of ligase-like"/>
    <property type="match status" value="1"/>
</dbReference>
<keyword evidence="8" id="KW-0472">Membrane</keyword>
<dbReference type="CDD" id="cd05936">
    <property type="entry name" value="FC-FACS_FadD_like"/>
    <property type="match status" value="1"/>
</dbReference>
<evidence type="ECO:0000256" key="7">
    <source>
        <dbReference type="ARBA" id="ARBA00022842"/>
    </source>
</evidence>
<evidence type="ECO:0000256" key="6">
    <source>
        <dbReference type="ARBA" id="ARBA00022840"/>
    </source>
</evidence>
<protein>
    <recommendedName>
        <fullName evidence="10">Long-chain-fatty-acid--CoA ligase</fullName>
        <ecNumber evidence="9">6.2.1.3</ecNumber>
    </recommendedName>
    <alternativeName>
        <fullName evidence="11">Long-chain acyl-CoA synthetase</fullName>
    </alternativeName>
</protein>
<dbReference type="Pfam" id="PF13193">
    <property type="entry name" value="AMP-binding_C"/>
    <property type="match status" value="1"/>
</dbReference>
<dbReference type="KEGG" id="pkc:PKB_0045"/>
<dbReference type="GO" id="GO:0005524">
    <property type="term" value="F:ATP binding"/>
    <property type="evidence" value="ECO:0007669"/>
    <property type="project" value="UniProtKB-KW"/>
</dbReference>
<dbReference type="PATRIC" id="fig|1301098.3.peg.47"/>
<proteinExistence type="predicted"/>
<evidence type="ECO:0000256" key="5">
    <source>
        <dbReference type="ARBA" id="ARBA00022741"/>
    </source>
</evidence>
<feature type="domain" description="AMP-dependent synthetase/ligase" evidence="12">
    <location>
        <begin position="26"/>
        <end position="401"/>
    </location>
</feature>
<dbReference type="AlphaFoldDB" id="A0A024HA18"/>
<gene>
    <name evidence="14" type="primary">fadd1</name>
    <name evidence="14" type="ORF">PKB_0045</name>
</gene>
<dbReference type="EC" id="6.2.1.3" evidence="9"/>
<dbReference type="PANTHER" id="PTHR43767">
    <property type="entry name" value="LONG-CHAIN-FATTY-ACID--COA LIGASE"/>
    <property type="match status" value="1"/>
</dbReference>
<evidence type="ECO:0000259" key="12">
    <source>
        <dbReference type="Pfam" id="PF00501"/>
    </source>
</evidence>
<organism evidence="14 15">
    <name type="scientific">Pseudomonas knackmussii (strain DSM 6978 / CCUG 54928 / LMG 23759 / B13)</name>
    <dbReference type="NCBI Taxonomy" id="1301098"/>
    <lineage>
        <taxon>Bacteria</taxon>
        <taxon>Pseudomonadati</taxon>
        <taxon>Pseudomonadota</taxon>
        <taxon>Gammaproteobacteria</taxon>
        <taxon>Pseudomonadales</taxon>
        <taxon>Pseudomonadaceae</taxon>
        <taxon>Pseudomonas</taxon>
    </lineage>
</organism>
<evidence type="ECO:0000256" key="8">
    <source>
        <dbReference type="ARBA" id="ARBA00023136"/>
    </source>
</evidence>
<keyword evidence="15" id="KW-1185">Reference proteome</keyword>
<dbReference type="PANTHER" id="PTHR43767:SF8">
    <property type="entry name" value="LONG-CHAIN-FATTY-ACID--COA LIGASE"/>
    <property type="match status" value="1"/>
</dbReference>
<dbReference type="InterPro" id="IPR042099">
    <property type="entry name" value="ANL_N_sf"/>
</dbReference>
<evidence type="ECO:0000313" key="14">
    <source>
        <dbReference type="EMBL" id="CDF81424.1"/>
    </source>
</evidence>
<sequence>MPITAEGYVARQIAEHAYQNVHDLLRDAARQHPERPAFSCGPSSLSFAELERHSDAFARYLRHCAGLQAGERLALMLPNSLQYPIAAFGALKAGLVLVNTNPQYTAGELTHQLRDSGAVAILLLDRLLPLLRKVQGDSAVRQLLLTSVDDIEQPQYACDEPDATRFMQALRLGAEAPPLDAEPGLERLALLQYTGGTTGVSKGAMLTHHSLLANVIQTLELFMRPGLLDPATDVRIAPLPLYHIMAFATNCLSSVGMGLHTVVIRDGRNLDEIIGAMRRYPFSLLSGLNSLFVGLMNHPDFTSIDFSHLKWVTSGGGPLNLEVGRRWQALTGAPVLEGFGLTEASPVVCTNTRLTPYREGFVGAALVDTEVRILDEEGNPCAVDEPGELCLRGPQVMLGYWQRPEETAQVLDADGWLRTGDIALQDANGLLKIVDRKKDMILVSGFNVFPNEVEDAAMRHPGIRECLAIGVPDARKGEAVKLFVSLRDPALDAAAIIAHCREHLTGYKVPSQVEILDELPKSSVGKMLRRELRDRERQRSDAS</sequence>
<dbReference type="InterPro" id="IPR045851">
    <property type="entry name" value="AMP-bd_C_sf"/>
</dbReference>
<evidence type="ECO:0000256" key="11">
    <source>
        <dbReference type="ARBA" id="ARBA00042773"/>
    </source>
</evidence>
<dbReference type="EMBL" id="HG322950">
    <property type="protein sequence ID" value="CDF81424.1"/>
    <property type="molecule type" value="Genomic_DNA"/>
</dbReference>
<name>A0A024HA18_PSEKB</name>
<dbReference type="InterPro" id="IPR050237">
    <property type="entry name" value="ATP-dep_AMP-bd_enzyme"/>
</dbReference>
<dbReference type="InterPro" id="IPR025110">
    <property type="entry name" value="AMP-bd_C"/>
</dbReference>
<dbReference type="Gene3D" id="3.30.300.30">
    <property type="match status" value="1"/>
</dbReference>
<dbReference type="FunFam" id="3.30.300.30:FF:000006">
    <property type="entry name" value="Long-chain-fatty-acid--CoA ligase FadD"/>
    <property type="match status" value="1"/>
</dbReference>
<evidence type="ECO:0000259" key="13">
    <source>
        <dbReference type="Pfam" id="PF13193"/>
    </source>
</evidence>
<reference evidence="14 15" key="2">
    <citation type="submission" date="2014-05" db="EMBL/GenBank/DDBJ databases">
        <title>Genome sequence of the 3-chlorobenzoate degrading bacterium Pseudomonas knackmussii B13 shows multiple evidence for horizontal gene transfer.</title>
        <authorList>
            <person name="Miyazaki R."/>
            <person name="Bertelli C."/>
            <person name="Falquet L."/>
            <person name="Robinson-Rechavi M."/>
            <person name="Gharib W."/>
            <person name="Roy S."/>
            <person name="Van der Meer J.R."/>
        </authorList>
    </citation>
    <scope>NUCLEOTIDE SEQUENCE [LARGE SCALE GENOMIC DNA]</scope>
    <source>
        <strain evidence="14 15">B13</strain>
    </source>
</reference>
<dbReference type="SUPFAM" id="SSF56801">
    <property type="entry name" value="Acetyl-CoA synthetase-like"/>
    <property type="match status" value="1"/>
</dbReference>
<feature type="domain" description="AMP-binding enzyme C-terminal" evidence="13">
    <location>
        <begin position="452"/>
        <end position="526"/>
    </location>
</feature>
<evidence type="ECO:0000256" key="1">
    <source>
        <dbReference type="ARBA" id="ARBA00001946"/>
    </source>
</evidence>